<name>A0ABR3GDN1_9PEZI</name>
<proteinExistence type="inferred from homology"/>
<dbReference type="Pfam" id="PF13450">
    <property type="entry name" value="NAD_binding_8"/>
    <property type="match status" value="1"/>
</dbReference>
<evidence type="ECO:0000313" key="7">
    <source>
        <dbReference type="Proteomes" id="UP001447188"/>
    </source>
</evidence>
<dbReference type="SUPFAM" id="SSF51905">
    <property type="entry name" value="FAD/NAD(P)-binding domain"/>
    <property type="match status" value="2"/>
</dbReference>
<comment type="caution">
    <text evidence="6">The sequence shown here is derived from an EMBL/GenBank/DDBJ whole genome shotgun (WGS) entry which is preliminary data.</text>
</comment>
<sequence>MLPTISKVAVVGAGSAGLVTARRLRDRGIEATIFECNSVAGGAWIYDEQKPTKPSFPSAPPSDCYPRLPEGKTLPFTECYDDGAVWLRHAPPGPCYEALMINIETALMRFEGHKYPPGTVRLDPFVGHRSILEYLQRFSKDFELDGITRYDTRVENLRKIREGGKSVWKLLSRQLSRDELGRTIGTWSEETFDGVVVASGHYHMEYIPDIPGLAQWAKKWPESVSHAKEFRRPEDVDDKTVVVVGSGFSSLDIAREISPFVKRIYRSMRDDEGCSLEVKIFRTAVRSLNPENLSRVAEIERFGPVDHASRAQEAQIFLGDGTVLEGVDKIIFCTGYLYVLPFIKSPKDLITSDKDSDGAGETSMGERTLITDGMQVHNLHKEIFYIYDPTLAFIGIPKGVVTLPFFDVQAMAVAAVFAGTTNLPTVSEMKLEYEERNAKGGRIPHWLGVTLERKYVEDIMGWIGEGNGSRAGYDEVWYQTRFTGLERFLRNRLSNRDFHPNLEAQDIEARVQEMRRGAERLIKAAAAGA</sequence>
<keyword evidence="7" id="KW-1185">Reference proteome</keyword>
<keyword evidence="5" id="KW-0560">Oxidoreductase</keyword>
<evidence type="ECO:0000256" key="2">
    <source>
        <dbReference type="ARBA" id="ARBA00022630"/>
    </source>
</evidence>
<protein>
    <recommendedName>
        <fullName evidence="8">Flavin-containing monooxygenase</fullName>
    </recommendedName>
</protein>
<keyword evidence="4" id="KW-0521">NADP</keyword>
<gene>
    <name evidence="6" type="ORF">Q9L58_007000</name>
</gene>
<keyword evidence="2" id="KW-0285">Flavoprotein</keyword>
<keyword evidence="3" id="KW-0274">FAD</keyword>
<dbReference type="EMBL" id="JBBBZM010000105">
    <property type="protein sequence ID" value="KAL0634052.1"/>
    <property type="molecule type" value="Genomic_DNA"/>
</dbReference>
<dbReference type="PANTHER" id="PTHR23023">
    <property type="entry name" value="DIMETHYLANILINE MONOOXYGENASE"/>
    <property type="match status" value="1"/>
</dbReference>
<evidence type="ECO:0008006" key="8">
    <source>
        <dbReference type="Google" id="ProtNLM"/>
    </source>
</evidence>
<comment type="similarity">
    <text evidence="1">Belongs to the FMO family.</text>
</comment>
<evidence type="ECO:0000256" key="1">
    <source>
        <dbReference type="ARBA" id="ARBA00009183"/>
    </source>
</evidence>
<evidence type="ECO:0000256" key="3">
    <source>
        <dbReference type="ARBA" id="ARBA00022827"/>
    </source>
</evidence>
<dbReference type="InterPro" id="IPR050346">
    <property type="entry name" value="FMO-like"/>
</dbReference>
<reference evidence="6 7" key="1">
    <citation type="submission" date="2024-02" db="EMBL/GenBank/DDBJ databases">
        <title>Discinaceae phylogenomics.</title>
        <authorList>
            <person name="Dirks A.C."/>
            <person name="James T.Y."/>
        </authorList>
    </citation>
    <scope>NUCLEOTIDE SEQUENCE [LARGE SCALE GENOMIC DNA]</scope>
    <source>
        <strain evidence="6 7">ACD0624</strain>
    </source>
</reference>
<dbReference type="PIRSF" id="PIRSF000332">
    <property type="entry name" value="FMO"/>
    <property type="match status" value="1"/>
</dbReference>
<dbReference type="Proteomes" id="UP001447188">
    <property type="component" value="Unassembled WGS sequence"/>
</dbReference>
<dbReference type="InterPro" id="IPR020946">
    <property type="entry name" value="Flavin_mOase-like"/>
</dbReference>
<dbReference type="PRINTS" id="PR00419">
    <property type="entry name" value="ADXRDTASE"/>
</dbReference>
<accession>A0ABR3GDN1</accession>
<organism evidence="6 7">
    <name type="scientific">Discina gigas</name>
    <dbReference type="NCBI Taxonomy" id="1032678"/>
    <lineage>
        <taxon>Eukaryota</taxon>
        <taxon>Fungi</taxon>
        <taxon>Dikarya</taxon>
        <taxon>Ascomycota</taxon>
        <taxon>Pezizomycotina</taxon>
        <taxon>Pezizomycetes</taxon>
        <taxon>Pezizales</taxon>
        <taxon>Discinaceae</taxon>
        <taxon>Discina</taxon>
    </lineage>
</organism>
<dbReference type="InterPro" id="IPR036188">
    <property type="entry name" value="FAD/NAD-bd_sf"/>
</dbReference>
<dbReference type="InterPro" id="IPR000960">
    <property type="entry name" value="Flavin_mOase"/>
</dbReference>
<evidence type="ECO:0000256" key="5">
    <source>
        <dbReference type="ARBA" id="ARBA00023002"/>
    </source>
</evidence>
<dbReference type="Gene3D" id="3.50.50.60">
    <property type="entry name" value="FAD/NAD(P)-binding domain"/>
    <property type="match status" value="2"/>
</dbReference>
<evidence type="ECO:0000313" key="6">
    <source>
        <dbReference type="EMBL" id="KAL0634052.1"/>
    </source>
</evidence>
<evidence type="ECO:0000256" key="4">
    <source>
        <dbReference type="ARBA" id="ARBA00022857"/>
    </source>
</evidence>
<dbReference type="Pfam" id="PF00743">
    <property type="entry name" value="FMO-like"/>
    <property type="match status" value="1"/>
</dbReference>